<reference evidence="2 3" key="1">
    <citation type="submission" date="2018-05" db="EMBL/GenBank/DDBJ databases">
        <title>Evolution of GPA BGCs.</title>
        <authorList>
            <person name="Waglechner N."/>
            <person name="Wright G.D."/>
        </authorList>
    </citation>
    <scope>NUCLEOTIDE SEQUENCE [LARGE SCALE GENOMIC DNA]</scope>
    <source>
        <strain evidence="2 3">A82846</strain>
    </source>
</reference>
<name>A0A428Z9L9_KIBAR</name>
<keyword evidence="1" id="KW-0472">Membrane</keyword>
<evidence type="ECO:0000256" key="1">
    <source>
        <dbReference type="SAM" id="Phobius"/>
    </source>
</evidence>
<dbReference type="OrthoDB" id="9860468at2"/>
<comment type="caution">
    <text evidence="2">The sequence shown here is derived from an EMBL/GenBank/DDBJ whole genome shotgun (WGS) entry which is preliminary data.</text>
</comment>
<keyword evidence="1" id="KW-1133">Transmembrane helix</keyword>
<dbReference type="AlphaFoldDB" id="A0A428Z9L9"/>
<evidence type="ECO:0000313" key="2">
    <source>
        <dbReference type="EMBL" id="RSM84754.1"/>
    </source>
</evidence>
<evidence type="ECO:0000313" key="3">
    <source>
        <dbReference type="Proteomes" id="UP000287547"/>
    </source>
</evidence>
<dbReference type="EMBL" id="QHKI01000015">
    <property type="protein sequence ID" value="RSM84754.1"/>
    <property type="molecule type" value="Genomic_DNA"/>
</dbReference>
<dbReference type="Proteomes" id="UP000287547">
    <property type="component" value="Unassembled WGS sequence"/>
</dbReference>
<feature type="transmembrane region" description="Helical" evidence="1">
    <location>
        <begin position="15"/>
        <end position="35"/>
    </location>
</feature>
<protein>
    <submittedName>
        <fullName evidence="2">Uncharacterized protein</fullName>
    </submittedName>
</protein>
<sequence>MNRKTPPAYVVHRSLIFALVAVVALMIGFIIADMVPGLSAAVMNAVEGMRQTWQGFDWELF</sequence>
<accession>A0A428Z9L9</accession>
<gene>
    <name evidence="2" type="ORF">DMH04_19950</name>
</gene>
<proteinExistence type="predicted"/>
<dbReference type="RefSeq" id="WP_037266488.1">
    <property type="nucleotide sequence ID" value="NZ_QHKI01000015.1"/>
</dbReference>
<keyword evidence="1" id="KW-0812">Transmembrane</keyword>
<organism evidence="2 3">
    <name type="scientific">Kibdelosporangium aridum</name>
    <dbReference type="NCBI Taxonomy" id="2030"/>
    <lineage>
        <taxon>Bacteria</taxon>
        <taxon>Bacillati</taxon>
        <taxon>Actinomycetota</taxon>
        <taxon>Actinomycetes</taxon>
        <taxon>Pseudonocardiales</taxon>
        <taxon>Pseudonocardiaceae</taxon>
        <taxon>Kibdelosporangium</taxon>
    </lineage>
</organism>